<evidence type="ECO:0000313" key="13">
    <source>
        <dbReference type="Proteomes" id="UP000281192"/>
    </source>
</evidence>
<dbReference type="InterPro" id="IPR003423">
    <property type="entry name" value="OMP_efflux"/>
</dbReference>
<dbReference type="Gene3D" id="2.20.200.10">
    <property type="entry name" value="Outer membrane efflux proteins (OEP)"/>
    <property type="match status" value="1"/>
</dbReference>
<dbReference type="Gene3D" id="1.20.1600.10">
    <property type="entry name" value="Outer membrane efflux proteins (OEP)"/>
    <property type="match status" value="1"/>
</dbReference>
<evidence type="ECO:0000256" key="5">
    <source>
        <dbReference type="ARBA" id="ARBA00022729"/>
    </source>
</evidence>
<dbReference type="EMBL" id="CP026100">
    <property type="protein sequence ID" value="AYV47440.1"/>
    <property type="molecule type" value="Genomic_DNA"/>
</dbReference>
<evidence type="ECO:0000256" key="1">
    <source>
        <dbReference type="ARBA" id="ARBA00004370"/>
    </source>
</evidence>
<proteinExistence type="inferred from homology"/>
<gene>
    <name evidence="10" type="ORF">C1707_14865</name>
    <name evidence="11" type="ORF">CFHF_05860</name>
</gene>
<reference evidence="11 12" key="1">
    <citation type="submission" date="2017-12" db="EMBL/GenBank/DDBJ databases">
        <title>The genome sequence of Caulobacter flavus CGMCC1 15093.</title>
        <authorList>
            <person name="Gao J."/>
            <person name="Mao X."/>
            <person name="Sun J."/>
        </authorList>
    </citation>
    <scope>NUCLEOTIDE SEQUENCE [LARGE SCALE GENOMIC DNA]</scope>
    <source>
        <strain evidence="11 12">CGMCC1 15093</strain>
    </source>
</reference>
<dbReference type="InterPro" id="IPR010131">
    <property type="entry name" value="MdtP/NodT-like"/>
</dbReference>
<keyword evidence="3 9" id="KW-1134">Transmembrane beta strand</keyword>
<dbReference type="Pfam" id="PF02321">
    <property type="entry name" value="OEP"/>
    <property type="match status" value="2"/>
</dbReference>
<keyword evidence="4 9" id="KW-0812">Transmembrane</keyword>
<evidence type="ECO:0000256" key="7">
    <source>
        <dbReference type="ARBA" id="ARBA00023139"/>
    </source>
</evidence>
<reference evidence="10 13" key="2">
    <citation type="submission" date="2018-01" db="EMBL/GenBank/DDBJ databases">
        <title>Complete genome sequence of Caulobacter flavus RHGG3.</title>
        <authorList>
            <person name="Yang E."/>
        </authorList>
    </citation>
    <scope>NUCLEOTIDE SEQUENCE [LARGE SCALE GENOMIC DNA]</scope>
    <source>
        <strain evidence="10 13">RHGG3</strain>
    </source>
</reference>
<evidence type="ECO:0000256" key="8">
    <source>
        <dbReference type="ARBA" id="ARBA00023288"/>
    </source>
</evidence>
<dbReference type="GO" id="GO:0015562">
    <property type="term" value="F:efflux transmembrane transporter activity"/>
    <property type="evidence" value="ECO:0007669"/>
    <property type="project" value="InterPro"/>
</dbReference>
<feature type="chain" id="PRO_5041746300" evidence="9">
    <location>
        <begin position="26"/>
        <end position="479"/>
    </location>
</feature>
<protein>
    <submittedName>
        <fullName evidence="11">Multidrug transporter</fullName>
    </submittedName>
</protein>
<sequence>MANALPRTSPMKLVLAGLLATTALAGCAAVPKLPPAQAIKAPNAYASQQSLAAPAADWPADRWWTAYGDAQLDALVEEALAGSPDLAAAEARVRKAQALAGQARSATLPALSAGATYASVKQSYNNGVPAAFVPKGYNDTGRATLDFSWELDFFGKNRAALAAATSQAEASRADAAEARLVLSTSVAAAYADLAQLFADRDAAADAVKTREQTAQLTADRAANGLENRGSAEQSKAGLASARAQLAAADEAIGLTRNRLAALLGAGPDRGLSIDRPKVAALKAFGLPANLSADLIGRRPDVVAARLRAEAAAQSIKQAKAEFYPNVDLSAYFGQQSLGLDLLTKGGSRIGSIGPAVRLPIFQGGALRANYRGAAADYDAAVASYNGTLAQALKDIADAAVSARALDARLDETRKAVDASSAAHDIALQRYRGGLATYLEVLTAEDALIANQRTLADLETRAFTLDVALVRALGGGYRAA</sequence>
<evidence type="ECO:0000256" key="2">
    <source>
        <dbReference type="ARBA" id="ARBA00007613"/>
    </source>
</evidence>
<dbReference type="Proteomes" id="UP000234483">
    <property type="component" value="Unassembled WGS sequence"/>
</dbReference>
<keyword evidence="5 9" id="KW-0732">Signal</keyword>
<evidence type="ECO:0000313" key="11">
    <source>
        <dbReference type="EMBL" id="PLR18283.1"/>
    </source>
</evidence>
<evidence type="ECO:0000256" key="4">
    <source>
        <dbReference type="ARBA" id="ARBA00022692"/>
    </source>
</evidence>
<dbReference type="AlphaFoldDB" id="A0A2N5CWT9"/>
<dbReference type="SUPFAM" id="SSF56954">
    <property type="entry name" value="Outer membrane efflux proteins (OEP)"/>
    <property type="match status" value="1"/>
</dbReference>
<dbReference type="NCBIfam" id="TIGR01845">
    <property type="entry name" value="outer_NodT"/>
    <property type="match status" value="1"/>
</dbReference>
<evidence type="ECO:0000313" key="10">
    <source>
        <dbReference type="EMBL" id="AYV47440.1"/>
    </source>
</evidence>
<dbReference type="PROSITE" id="PS51257">
    <property type="entry name" value="PROKAR_LIPOPROTEIN"/>
    <property type="match status" value="1"/>
</dbReference>
<evidence type="ECO:0000256" key="3">
    <source>
        <dbReference type="ARBA" id="ARBA00022452"/>
    </source>
</evidence>
<evidence type="ECO:0000256" key="6">
    <source>
        <dbReference type="ARBA" id="ARBA00023136"/>
    </source>
</evidence>
<dbReference type="OrthoDB" id="9783100at2"/>
<feature type="signal peptide" evidence="9">
    <location>
        <begin position="1"/>
        <end position="25"/>
    </location>
</feature>
<evidence type="ECO:0000313" key="12">
    <source>
        <dbReference type="Proteomes" id="UP000234483"/>
    </source>
</evidence>
<dbReference type="Proteomes" id="UP000281192">
    <property type="component" value="Chromosome"/>
</dbReference>
<evidence type="ECO:0000256" key="9">
    <source>
        <dbReference type="RuleBase" id="RU362097"/>
    </source>
</evidence>
<dbReference type="EMBL" id="PJRQ01000011">
    <property type="protein sequence ID" value="PLR18283.1"/>
    <property type="molecule type" value="Genomic_DNA"/>
</dbReference>
<dbReference type="PANTHER" id="PTHR30203:SF20">
    <property type="entry name" value="MULTIDRUG RESISTANCE OUTER MEMBRANE PROTEIN MDTP-RELATED"/>
    <property type="match status" value="1"/>
</dbReference>
<dbReference type="PANTHER" id="PTHR30203">
    <property type="entry name" value="OUTER MEMBRANE CATION EFFLUX PROTEIN"/>
    <property type="match status" value="1"/>
</dbReference>
<keyword evidence="8 9" id="KW-0449">Lipoprotein</keyword>
<keyword evidence="6 9" id="KW-0472">Membrane</keyword>
<organism evidence="11 12">
    <name type="scientific">Caulobacter flavus</name>
    <dbReference type="NCBI Taxonomy" id="1679497"/>
    <lineage>
        <taxon>Bacteria</taxon>
        <taxon>Pseudomonadati</taxon>
        <taxon>Pseudomonadota</taxon>
        <taxon>Alphaproteobacteria</taxon>
        <taxon>Caulobacterales</taxon>
        <taxon>Caulobacteraceae</taxon>
        <taxon>Caulobacter</taxon>
    </lineage>
</organism>
<keyword evidence="7 9" id="KW-0564">Palmitate</keyword>
<comment type="similarity">
    <text evidence="2 9">Belongs to the outer membrane factor (OMF) (TC 1.B.17) family.</text>
</comment>
<name>A0A2N5CWT9_9CAUL</name>
<dbReference type="GO" id="GO:0005886">
    <property type="term" value="C:plasma membrane"/>
    <property type="evidence" value="ECO:0007669"/>
    <property type="project" value="UniProtKB-SubCell"/>
</dbReference>
<comment type="subcellular location">
    <subcellularLocation>
        <location evidence="9">Cell membrane</location>
        <topology evidence="9">Lipid-anchor</topology>
    </subcellularLocation>
    <subcellularLocation>
        <location evidence="1">Membrane</location>
    </subcellularLocation>
</comment>
<dbReference type="KEGG" id="cfh:C1707_14865"/>
<keyword evidence="13" id="KW-1185">Reference proteome</keyword>
<accession>A0A2N5CWT9</accession>